<feature type="compositionally biased region" description="Polar residues" evidence="5">
    <location>
        <begin position="545"/>
        <end position="555"/>
    </location>
</feature>
<dbReference type="InterPro" id="IPR012334">
    <property type="entry name" value="Pectin_lyas_fold"/>
</dbReference>
<evidence type="ECO:0000313" key="7">
    <source>
        <dbReference type="Proteomes" id="UP000636010"/>
    </source>
</evidence>
<proteinExistence type="inferred from homology"/>
<feature type="region of interest" description="Disordered" evidence="5">
    <location>
        <begin position="545"/>
        <end position="565"/>
    </location>
</feature>
<keyword evidence="7" id="KW-1185">Reference proteome</keyword>
<dbReference type="SMART" id="SM00710">
    <property type="entry name" value="PbH1"/>
    <property type="match status" value="6"/>
</dbReference>
<dbReference type="Pfam" id="PF00295">
    <property type="entry name" value="Glyco_hydro_28"/>
    <property type="match status" value="1"/>
</dbReference>
<comment type="caution">
    <text evidence="6">The sequence shown here is derived from an EMBL/GenBank/DDBJ whole genome shotgun (WGS) entry which is preliminary data.</text>
</comment>
<sequence>MKTHTKYIALIFMTLLYAACQNEPDTETVDIKEDEATSLYDGLEFDMPEVKEASFPDNGMLITDFKAIGDGLFMNTEAINKTINEVAEKGGGKVVIPRGVWLTGPITLKSNINLHLEEGALLIFSDDKSLYPLVETSFEGLNTYRTQSPISGKNLENIAITGSGIIDGNGDAWRPVKKSKMTSSQWKSLVKSGGVLSEDEKTWYPSESYKKANALTENFNVPPFKTRQEFEEVKEFLRPVMVSLVECKKVLLDGPTFQNSPAWNIHPLMCEDVIIRNLTVRNPWYSQNGDGLDLESCKNALIYNNNFDVGDDAICIKSGKDKDGRDRGVPTENVIVKNNIVYHGHGGFVVGSEMSGGVKNVHVSRCTFIGTDVGLRFKSTRGRGGVVENIYISDIDMINIPTDAIRFNLFYGGQSPILEEDQEAPEIDEEAVAVTEETPSFRNIYMKNINVTGSETAAFMQGLPEMKLKNINLENANFQSENGITLIDADGISFKNVKVAHNKGSAMTVYNGTDLKLDNVTLKESEKASLRVFGQSKGIVVNNSNFGEENTSSSKEVPAEAVKYQ</sequence>
<dbReference type="Proteomes" id="UP000636010">
    <property type="component" value="Unassembled WGS sequence"/>
</dbReference>
<organism evidence="6 7">
    <name type="scientific">Marivirga lumbricoides</name>
    <dbReference type="NCBI Taxonomy" id="1046115"/>
    <lineage>
        <taxon>Bacteria</taxon>
        <taxon>Pseudomonadati</taxon>
        <taxon>Bacteroidota</taxon>
        <taxon>Cytophagia</taxon>
        <taxon>Cytophagales</taxon>
        <taxon>Marivirgaceae</taxon>
        <taxon>Marivirga</taxon>
    </lineage>
</organism>
<dbReference type="PANTHER" id="PTHR31339:SF9">
    <property type="entry name" value="PLASMIN AND FIBRONECTIN-BINDING PROTEIN A"/>
    <property type="match status" value="1"/>
</dbReference>
<comment type="similarity">
    <text evidence="1 4">Belongs to the glycosyl hydrolase 28 family.</text>
</comment>
<protein>
    <submittedName>
        <fullName evidence="6">Glycoside hydrolase</fullName>
    </submittedName>
</protein>
<dbReference type="SUPFAM" id="SSF51126">
    <property type="entry name" value="Pectin lyase-like"/>
    <property type="match status" value="2"/>
</dbReference>
<keyword evidence="3 4" id="KW-0326">Glycosidase</keyword>
<evidence type="ECO:0000256" key="5">
    <source>
        <dbReference type="SAM" id="MobiDB-lite"/>
    </source>
</evidence>
<dbReference type="InterPro" id="IPR000743">
    <property type="entry name" value="Glyco_hydro_28"/>
</dbReference>
<dbReference type="GO" id="GO:0016787">
    <property type="term" value="F:hydrolase activity"/>
    <property type="evidence" value="ECO:0007669"/>
    <property type="project" value="UniProtKB-KW"/>
</dbReference>
<dbReference type="PROSITE" id="PS00502">
    <property type="entry name" value="POLYGALACTURONASE"/>
    <property type="match status" value="1"/>
</dbReference>
<dbReference type="EMBL" id="BMEC01000001">
    <property type="protein sequence ID" value="GGC21724.1"/>
    <property type="molecule type" value="Genomic_DNA"/>
</dbReference>
<accession>A0ABQ1LEV6</accession>
<dbReference type="PANTHER" id="PTHR31339">
    <property type="entry name" value="PECTIN LYASE-RELATED"/>
    <property type="match status" value="1"/>
</dbReference>
<dbReference type="InterPro" id="IPR006626">
    <property type="entry name" value="PbH1"/>
</dbReference>
<dbReference type="InterPro" id="IPR051801">
    <property type="entry name" value="GH28_Enzymes"/>
</dbReference>
<evidence type="ECO:0000313" key="6">
    <source>
        <dbReference type="EMBL" id="GGC21724.1"/>
    </source>
</evidence>
<name>A0ABQ1LEV6_9BACT</name>
<dbReference type="Gene3D" id="2.160.20.10">
    <property type="entry name" value="Single-stranded right-handed beta-helix, Pectin lyase-like"/>
    <property type="match status" value="1"/>
</dbReference>
<evidence type="ECO:0000256" key="1">
    <source>
        <dbReference type="ARBA" id="ARBA00008834"/>
    </source>
</evidence>
<reference evidence="7" key="1">
    <citation type="journal article" date="2019" name="Int. J. Syst. Evol. Microbiol.">
        <title>The Global Catalogue of Microorganisms (GCM) 10K type strain sequencing project: providing services to taxonomists for standard genome sequencing and annotation.</title>
        <authorList>
            <consortium name="The Broad Institute Genomics Platform"/>
            <consortium name="The Broad Institute Genome Sequencing Center for Infectious Disease"/>
            <person name="Wu L."/>
            <person name="Ma J."/>
        </authorList>
    </citation>
    <scope>NUCLEOTIDE SEQUENCE [LARGE SCALE GENOMIC DNA]</scope>
    <source>
        <strain evidence="7">CGMCC 1.10832</strain>
    </source>
</reference>
<keyword evidence="2 4" id="KW-0378">Hydrolase</keyword>
<gene>
    <name evidence="6" type="ORF">GCM10011506_03710</name>
</gene>
<dbReference type="InterPro" id="IPR011050">
    <property type="entry name" value="Pectin_lyase_fold/virulence"/>
</dbReference>
<evidence type="ECO:0000256" key="3">
    <source>
        <dbReference type="ARBA" id="ARBA00023295"/>
    </source>
</evidence>
<evidence type="ECO:0000256" key="4">
    <source>
        <dbReference type="RuleBase" id="RU361169"/>
    </source>
</evidence>
<evidence type="ECO:0000256" key="2">
    <source>
        <dbReference type="ARBA" id="ARBA00022801"/>
    </source>
</evidence>
<dbReference type="RefSeq" id="WP_229712467.1">
    <property type="nucleotide sequence ID" value="NZ_BAABHU010000001.1"/>
</dbReference>